<dbReference type="GO" id="GO:0050661">
    <property type="term" value="F:NADP binding"/>
    <property type="evidence" value="ECO:0007669"/>
    <property type="project" value="InterPro"/>
</dbReference>
<dbReference type="HOGENOM" id="CLU_012153_2_1_1"/>
<reference evidence="2 3" key="1">
    <citation type="journal article" date="2011" name="Genome Biol.">
        <title>Genome sequence of the insect pathogenic fungus Cordyceps militaris, a valued traditional Chinese medicine.</title>
        <authorList>
            <person name="Zheng P."/>
            <person name="Xia Y."/>
            <person name="Xiao G."/>
            <person name="Xiong C."/>
            <person name="Hu X."/>
            <person name="Zhang S."/>
            <person name="Zheng H."/>
            <person name="Huang Y."/>
            <person name="Zhou Y."/>
            <person name="Wang S."/>
            <person name="Zhao G.P."/>
            <person name="Liu X."/>
            <person name="St Leger R.J."/>
            <person name="Wang C."/>
        </authorList>
    </citation>
    <scope>NUCLEOTIDE SEQUENCE [LARGE SCALE GENOMIC DNA]</scope>
    <source>
        <strain evidence="2 3">CM01</strain>
    </source>
</reference>
<dbReference type="AlphaFoldDB" id="G3JLF9"/>
<protein>
    <submittedName>
        <fullName evidence="2">NADPH dehydrogenase</fullName>
    </submittedName>
</protein>
<accession>G3JLF9</accession>
<dbReference type="InterPro" id="IPR013785">
    <property type="entry name" value="Aldolase_TIM"/>
</dbReference>
<dbReference type="GeneID" id="18168964"/>
<dbReference type="STRING" id="983644.G3JLF9"/>
<proteinExistence type="predicted"/>
<name>G3JLF9_CORMM</name>
<dbReference type="PANTHER" id="PTHR43303:SF2">
    <property type="entry name" value="INDOLEAMINE 2,3-DIOXYGENASE PYRROLE 2,3-DIOXYGENASE (AFU_ORTHOLOGUE AFUA_5G01450"/>
    <property type="match status" value="1"/>
</dbReference>
<dbReference type="InParanoid" id="G3JLF9"/>
<dbReference type="VEuPathDB" id="FungiDB:CCM_06953"/>
<evidence type="ECO:0000313" key="3">
    <source>
        <dbReference type="Proteomes" id="UP000001610"/>
    </source>
</evidence>
<evidence type="ECO:0000313" key="2">
    <source>
        <dbReference type="EMBL" id="EGX90533.1"/>
    </source>
</evidence>
<dbReference type="KEGG" id="cmt:CCM_06953"/>
<sequence length="449" mass="48515">MPGSHKQACDPYYRITLRMLGQLPTSPNEAMGSYSTVNKAAPGVPFYTPAQEPAIGSAEANSAATPSLFQPIRVRGLTQQNRVVVSPMCQYSADDGHLTDYHLVHLGQLALHGAGLLFVEATAVEPRGRISPEDSGLWQDSQIAPLRRIVDFAHSQNAKIGIQIGHAGRKASTLAPWLGGTANKTLADKDANGWADDVVSVSPIPFADDHAAPKELTVAEIKGLVKAFADTARRAVTAGFDTIEIHAAHGYLLSSSLSPLSNVLQKRTDDYGGSFENRTRLLKEVIGAVRGVIPETMPLWVRVSGTEWMESSGQPSWDLASTIRLARELPALGVDVLDVSSGGNNAAQQIPHDNKRFQSELARAVREAVTAEKLPLLVGTVGFITDGQTAADLVQEGGPRQAGDFALLARQFLREPEWVLRAAHEVKVKAKWPNQYHRAGPPVSFERHF</sequence>
<dbReference type="InterPro" id="IPR001155">
    <property type="entry name" value="OxRdtase_FMN_N"/>
</dbReference>
<dbReference type="CDD" id="cd02932">
    <property type="entry name" value="OYE_YqiM_FMN"/>
    <property type="match status" value="1"/>
</dbReference>
<dbReference type="GO" id="GO:0003959">
    <property type="term" value="F:NADPH dehydrogenase activity"/>
    <property type="evidence" value="ECO:0007669"/>
    <property type="project" value="InterPro"/>
</dbReference>
<dbReference type="EMBL" id="JH126403">
    <property type="protein sequence ID" value="EGX90533.1"/>
    <property type="molecule type" value="Genomic_DNA"/>
</dbReference>
<dbReference type="Gene3D" id="3.20.20.70">
    <property type="entry name" value="Aldolase class I"/>
    <property type="match status" value="1"/>
</dbReference>
<gene>
    <name evidence="2" type="ORF">CCM_06953</name>
</gene>
<keyword evidence="3" id="KW-1185">Reference proteome</keyword>
<dbReference type="Pfam" id="PF00724">
    <property type="entry name" value="Oxidored_FMN"/>
    <property type="match status" value="1"/>
</dbReference>
<feature type="domain" description="NADH:flavin oxidoreductase/NADH oxidase N-terminal" evidence="1">
    <location>
        <begin position="67"/>
        <end position="426"/>
    </location>
</feature>
<dbReference type="eggNOG" id="KOG0134">
    <property type="taxonomic scope" value="Eukaryota"/>
</dbReference>
<organism evidence="2 3">
    <name type="scientific">Cordyceps militaris (strain CM01)</name>
    <name type="common">Caterpillar fungus</name>
    <dbReference type="NCBI Taxonomy" id="983644"/>
    <lineage>
        <taxon>Eukaryota</taxon>
        <taxon>Fungi</taxon>
        <taxon>Dikarya</taxon>
        <taxon>Ascomycota</taxon>
        <taxon>Pezizomycotina</taxon>
        <taxon>Sordariomycetes</taxon>
        <taxon>Hypocreomycetidae</taxon>
        <taxon>Hypocreales</taxon>
        <taxon>Cordycipitaceae</taxon>
        <taxon>Cordyceps</taxon>
    </lineage>
</organism>
<dbReference type="SUPFAM" id="SSF51395">
    <property type="entry name" value="FMN-linked oxidoreductases"/>
    <property type="match status" value="1"/>
</dbReference>
<dbReference type="InterPro" id="IPR044152">
    <property type="entry name" value="YqjM-like"/>
</dbReference>
<evidence type="ECO:0000259" key="1">
    <source>
        <dbReference type="Pfam" id="PF00724"/>
    </source>
</evidence>
<dbReference type="OrthoDB" id="72788at2759"/>
<dbReference type="Proteomes" id="UP000001610">
    <property type="component" value="Unassembled WGS sequence"/>
</dbReference>
<dbReference type="OMA" id="GYWPPRA"/>
<dbReference type="GO" id="GO:0010181">
    <property type="term" value="F:FMN binding"/>
    <property type="evidence" value="ECO:0007669"/>
    <property type="project" value="InterPro"/>
</dbReference>
<dbReference type="PANTHER" id="PTHR43303">
    <property type="entry name" value="NADPH DEHYDROGENASE C23G7.10C-RELATED"/>
    <property type="match status" value="1"/>
</dbReference>
<dbReference type="RefSeq" id="XP_006672154.1">
    <property type="nucleotide sequence ID" value="XM_006672091.1"/>
</dbReference>